<evidence type="ECO:0000313" key="3">
    <source>
        <dbReference type="EMBL" id="GAO28172.1"/>
    </source>
</evidence>
<dbReference type="InterPro" id="IPR003743">
    <property type="entry name" value="Zf-RING_7"/>
</dbReference>
<dbReference type="OrthoDB" id="9795058at2"/>
<reference evidence="3 4" key="1">
    <citation type="journal article" date="2015" name="Microbes Environ.">
        <title>Distribution and evolution of nitrogen fixation genes in the phylum bacteroidetes.</title>
        <authorList>
            <person name="Inoue J."/>
            <person name="Oshima K."/>
            <person name="Suda W."/>
            <person name="Sakamoto M."/>
            <person name="Iino T."/>
            <person name="Noda S."/>
            <person name="Hongoh Y."/>
            <person name="Hattori M."/>
            <person name="Ohkuma M."/>
        </authorList>
    </citation>
    <scope>NUCLEOTIDE SEQUENCE [LARGE SCALE GENOMIC DNA]</scope>
    <source>
        <strain evidence="3">JCM 15548</strain>
    </source>
</reference>
<feature type="coiled-coil region" evidence="1">
    <location>
        <begin position="46"/>
        <end position="80"/>
    </location>
</feature>
<keyword evidence="1" id="KW-0175">Coiled coil</keyword>
<keyword evidence="4" id="KW-1185">Reference proteome</keyword>
<sequence length="250" mass="28937">MATMDSKASTNEVTVEDRLRALYDLQKVVSEIDKIRTLRGELPLEVQDLEDEIEGLDTRLTNLEAEIKKLNDDILSKKNEIKEAGLLIKKYEAQQSNVRNNREYDSLTKEIEFQTLEIELCEKRIREFTAEMKSKSEVMETSKKQIEERRGDLSAKKAELDEIVSETQTEEDRMKDKIKEIEARIDDRLLTAFKRIRKNARNGLAVVTVARDACGGCFNKIPPQRQLDIQLRKKIIVCEYCGRVLVDDQL</sequence>
<gene>
    <name evidence="3" type="ORF">JCM15548_236</name>
</gene>
<dbReference type="STRING" id="1236989.JCM15548_236"/>
<dbReference type="PANTHER" id="PTHR39082:SF1">
    <property type="entry name" value="SCAVENGER RECEPTOR CLASS A MEMBER 3"/>
    <property type="match status" value="1"/>
</dbReference>
<dbReference type="RefSeq" id="WP_062122043.1">
    <property type="nucleotide sequence ID" value="NZ_BAZW01000001.1"/>
</dbReference>
<dbReference type="InterPro" id="IPR052376">
    <property type="entry name" value="Oxidative_Scav/Glycosyltrans"/>
</dbReference>
<name>A0A0E9LRF7_9BACT</name>
<proteinExistence type="predicted"/>
<feature type="coiled-coil region" evidence="1">
    <location>
        <begin position="104"/>
        <end position="184"/>
    </location>
</feature>
<evidence type="ECO:0000313" key="4">
    <source>
        <dbReference type="Proteomes" id="UP000032900"/>
    </source>
</evidence>
<evidence type="ECO:0000259" key="2">
    <source>
        <dbReference type="Pfam" id="PF02591"/>
    </source>
</evidence>
<evidence type="ECO:0000256" key="1">
    <source>
        <dbReference type="SAM" id="Coils"/>
    </source>
</evidence>
<accession>A0A0E9LRF7</accession>
<dbReference type="Pfam" id="PF02591">
    <property type="entry name" value="Zn_ribbon_9"/>
    <property type="match status" value="1"/>
</dbReference>
<dbReference type="Proteomes" id="UP000032900">
    <property type="component" value="Unassembled WGS sequence"/>
</dbReference>
<protein>
    <recommendedName>
        <fullName evidence="2">C4-type zinc ribbon domain-containing protein</fullName>
    </recommendedName>
</protein>
<dbReference type="AlphaFoldDB" id="A0A0E9LRF7"/>
<dbReference type="Gene3D" id="1.10.287.1490">
    <property type="match status" value="1"/>
</dbReference>
<feature type="domain" description="C4-type zinc ribbon" evidence="2">
    <location>
        <begin position="213"/>
        <end position="245"/>
    </location>
</feature>
<dbReference type="EMBL" id="BAZW01000001">
    <property type="protein sequence ID" value="GAO28172.1"/>
    <property type="molecule type" value="Genomic_DNA"/>
</dbReference>
<comment type="caution">
    <text evidence="3">The sequence shown here is derived from an EMBL/GenBank/DDBJ whole genome shotgun (WGS) entry which is preliminary data.</text>
</comment>
<organism evidence="3 4">
    <name type="scientific">Geofilum rubicundum JCM 15548</name>
    <dbReference type="NCBI Taxonomy" id="1236989"/>
    <lineage>
        <taxon>Bacteria</taxon>
        <taxon>Pseudomonadati</taxon>
        <taxon>Bacteroidota</taxon>
        <taxon>Bacteroidia</taxon>
        <taxon>Marinilabiliales</taxon>
        <taxon>Marinilabiliaceae</taxon>
        <taxon>Geofilum</taxon>
    </lineage>
</organism>
<dbReference type="PANTHER" id="PTHR39082">
    <property type="entry name" value="PHOSPHOLIPASE C-BETA-2-RELATED"/>
    <property type="match status" value="1"/>
</dbReference>